<feature type="transmembrane region" description="Helical" evidence="1">
    <location>
        <begin position="261"/>
        <end position="286"/>
    </location>
</feature>
<dbReference type="EMBL" id="BKAU01000001">
    <property type="protein sequence ID" value="GEP94289.1"/>
    <property type="molecule type" value="Genomic_DNA"/>
</dbReference>
<keyword evidence="1" id="KW-1133">Transmembrane helix</keyword>
<keyword evidence="1" id="KW-0812">Transmembrane</keyword>
<dbReference type="RefSeq" id="WP_146857769.1">
    <property type="nucleotide sequence ID" value="NZ_BKAU01000001.1"/>
</dbReference>
<name>A0A512RF00_9BACT</name>
<comment type="caution">
    <text evidence="3">The sequence shown here is derived from an EMBL/GenBank/DDBJ whole genome shotgun (WGS) entry which is preliminary data.</text>
</comment>
<keyword evidence="1" id="KW-0472">Membrane</keyword>
<dbReference type="InterPro" id="IPR029062">
    <property type="entry name" value="Class_I_gatase-like"/>
</dbReference>
<evidence type="ECO:0000256" key="1">
    <source>
        <dbReference type="SAM" id="Phobius"/>
    </source>
</evidence>
<evidence type="ECO:0000313" key="3">
    <source>
        <dbReference type="EMBL" id="GEP94289.1"/>
    </source>
</evidence>
<dbReference type="GO" id="GO:0005886">
    <property type="term" value="C:plasma membrane"/>
    <property type="evidence" value="ECO:0007669"/>
    <property type="project" value="UniProtKB-SubCell"/>
</dbReference>
<dbReference type="SUPFAM" id="SSF52317">
    <property type="entry name" value="Class I glutamine amidotransferase-like"/>
    <property type="match status" value="1"/>
</dbReference>
<sequence length="772" mass="86560">MKQIIRIARTELQLLFYSPIAWLILIVFTIQASLVFTGALSGFVNFKEMGYELKGVTLNLYTDPWQGFYARLLGYLYFYIPLLTMGMMSRELSSGSIKLLYSSPISDAQIIFGKFLSIAAYALLMTGIVFLFTLYGAFVVDKFDFPATLTGLLGVFLLICAYGAVGLFMSSLTSYQVVAAMGTFAVFAVLNYTNQLWQDVPFVRDIMFWLTMGGRTNEFIGGIISSEDVIYFLTVIGLFLGLCIFRFRAVRQKTRPSVSMGRYLLVIGSAVVIGYLSSRPALMYFYDATRTKLRTLTKASQDIVSKAEGGLTITTYSNALDEDRWLWMGMPRAELDDMRRFREYLRFKPEIKMKYVRYYAKGRNEKSLNNRYPTLDDKGRMGKIAQVYGVDSALFLPVDEIGSIKETLAAEQFRYVKVLKRDNGQQSVLRVFNDAMGFPSEGEISAAIKRLVTTLPKVGFVEGHGERDCIKEGDRDYNKFARENTFRYSLINQGFDFEQLSLDNEVPAHISILVIADVKTALPDLHLEHLKQYIARGGNLLIAAEPKRQGTMNVITEIFGVQLMEGRLVKPSKNFQADLIFTRPTKEAGDLADAFGSIHRNKQVVVMPSAVGLQYNAAAANGYTVKPLFITDSTGVWNELETVDFVDDSATLNLAAGETEAANMATAIALSRKVNEKEQKIIILGDADCISNGELGHSRKDIMAGNFMLIAGSFNWLSNYDAPVDVSRPPFTDNDIKIGKTGFRISKIAFTGVLPAVMLISYLIIWFRRRRQ</sequence>
<dbReference type="Proteomes" id="UP000321436">
    <property type="component" value="Unassembled WGS sequence"/>
</dbReference>
<reference evidence="3 4" key="1">
    <citation type="submission" date="2019-07" db="EMBL/GenBank/DDBJ databases">
        <title>Whole genome shotgun sequence of Chitinophaga cymbidii NBRC 109752.</title>
        <authorList>
            <person name="Hosoyama A."/>
            <person name="Uohara A."/>
            <person name="Ohji S."/>
            <person name="Ichikawa N."/>
        </authorList>
    </citation>
    <scope>NUCLEOTIDE SEQUENCE [LARGE SCALE GENOMIC DNA]</scope>
    <source>
        <strain evidence="3 4">NBRC 109752</strain>
    </source>
</reference>
<dbReference type="OrthoDB" id="609779at2"/>
<feature type="transmembrane region" description="Helical" evidence="1">
    <location>
        <begin position="175"/>
        <end position="193"/>
    </location>
</feature>
<dbReference type="Pfam" id="PF09822">
    <property type="entry name" value="ABC_transp_aux"/>
    <property type="match status" value="1"/>
</dbReference>
<dbReference type="AlphaFoldDB" id="A0A512RF00"/>
<evidence type="ECO:0000259" key="2">
    <source>
        <dbReference type="Pfam" id="PF09822"/>
    </source>
</evidence>
<feature type="transmembrane region" description="Helical" evidence="1">
    <location>
        <begin position="20"/>
        <end position="44"/>
    </location>
</feature>
<feature type="transmembrane region" description="Helical" evidence="1">
    <location>
        <begin position="110"/>
        <end position="135"/>
    </location>
</feature>
<dbReference type="Pfam" id="PF12679">
    <property type="entry name" value="ABC2_membrane_2"/>
    <property type="match status" value="1"/>
</dbReference>
<protein>
    <recommendedName>
        <fullName evidence="2">ABC-type uncharacterized transport system domain-containing protein</fullName>
    </recommendedName>
</protein>
<feature type="transmembrane region" description="Helical" evidence="1">
    <location>
        <begin position="229"/>
        <end position="249"/>
    </location>
</feature>
<feature type="transmembrane region" description="Helical" evidence="1">
    <location>
        <begin position="147"/>
        <end position="168"/>
    </location>
</feature>
<feature type="transmembrane region" description="Helical" evidence="1">
    <location>
        <begin position="748"/>
        <end position="767"/>
    </location>
</feature>
<dbReference type="InterPro" id="IPR019196">
    <property type="entry name" value="ABC_transp_unknown"/>
</dbReference>
<accession>A0A512RF00</accession>
<gene>
    <name evidence="3" type="ORF">CCY01nite_05490</name>
</gene>
<organism evidence="3 4">
    <name type="scientific">Chitinophaga cymbidii</name>
    <dbReference type="NCBI Taxonomy" id="1096750"/>
    <lineage>
        <taxon>Bacteria</taxon>
        <taxon>Pseudomonadati</taxon>
        <taxon>Bacteroidota</taxon>
        <taxon>Chitinophagia</taxon>
        <taxon>Chitinophagales</taxon>
        <taxon>Chitinophagaceae</taxon>
        <taxon>Chitinophaga</taxon>
    </lineage>
</organism>
<evidence type="ECO:0000313" key="4">
    <source>
        <dbReference type="Proteomes" id="UP000321436"/>
    </source>
</evidence>
<proteinExistence type="predicted"/>
<dbReference type="GO" id="GO:0140359">
    <property type="term" value="F:ABC-type transporter activity"/>
    <property type="evidence" value="ECO:0007669"/>
    <property type="project" value="InterPro"/>
</dbReference>
<feature type="transmembrane region" description="Helical" evidence="1">
    <location>
        <begin position="68"/>
        <end position="89"/>
    </location>
</feature>
<feature type="domain" description="ABC-type uncharacterised transport system" evidence="2">
    <location>
        <begin position="456"/>
        <end position="547"/>
    </location>
</feature>
<keyword evidence="4" id="KW-1185">Reference proteome</keyword>